<keyword evidence="6" id="KW-1185">Reference proteome</keyword>
<comment type="similarity">
    <text evidence="1">Belongs to the NSRP1 family.</text>
</comment>
<evidence type="ECO:0000313" key="5">
    <source>
        <dbReference type="EMBL" id="KUI64783.1"/>
    </source>
</evidence>
<evidence type="ECO:0000256" key="2">
    <source>
        <dbReference type="ARBA" id="ARBA00023054"/>
    </source>
</evidence>
<feature type="compositionally biased region" description="Low complexity" evidence="3">
    <location>
        <begin position="245"/>
        <end position="254"/>
    </location>
</feature>
<feature type="domain" description="Nuclear speckle splicing regulatory protein 1 N-terminal" evidence="4">
    <location>
        <begin position="106"/>
        <end position="222"/>
    </location>
</feature>
<evidence type="ECO:0000256" key="3">
    <source>
        <dbReference type="SAM" id="MobiDB-lite"/>
    </source>
</evidence>
<name>A0A194VLF0_CYTMA</name>
<dbReference type="Pfam" id="PF09745">
    <property type="entry name" value="NSRP1_N"/>
    <property type="match status" value="1"/>
</dbReference>
<dbReference type="GO" id="GO:0000381">
    <property type="term" value="P:regulation of alternative mRNA splicing, via spliceosome"/>
    <property type="evidence" value="ECO:0007669"/>
    <property type="project" value="InterPro"/>
</dbReference>
<gene>
    <name evidence="5" type="ORF">VM1G_00270</name>
</gene>
<feature type="region of interest" description="Disordered" evidence="3">
    <location>
        <begin position="1"/>
        <end position="106"/>
    </location>
</feature>
<feature type="compositionally biased region" description="Low complexity" evidence="3">
    <location>
        <begin position="57"/>
        <end position="70"/>
    </location>
</feature>
<feature type="compositionally biased region" description="Basic and acidic residues" evidence="3">
    <location>
        <begin position="309"/>
        <end position="330"/>
    </location>
</feature>
<protein>
    <recommendedName>
        <fullName evidence="4">Nuclear speckle splicing regulatory protein 1 N-terminal domain-containing protein</fullName>
    </recommendedName>
</protein>
<reference evidence="5" key="1">
    <citation type="submission" date="2014-12" db="EMBL/GenBank/DDBJ databases">
        <title>Genome Sequence of Valsa Canker Pathogens Uncovers a Specific Adaption of Colonization on Woody Bark.</title>
        <authorList>
            <person name="Yin Z."/>
            <person name="Liu H."/>
            <person name="Gao X."/>
            <person name="Li Z."/>
            <person name="Song N."/>
            <person name="Ke X."/>
            <person name="Dai Q."/>
            <person name="Wu Y."/>
            <person name="Sun Y."/>
            <person name="Xu J.-R."/>
            <person name="Kang Z.K."/>
            <person name="Wang L."/>
            <person name="Huang L."/>
        </authorList>
    </citation>
    <scope>NUCLEOTIDE SEQUENCE [LARGE SCALE GENOMIC DNA]</scope>
    <source>
        <strain evidence="5">03-8</strain>
    </source>
</reference>
<dbReference type="Proteomes" id="UP000078559">
    <property type="component" value="Chromosome 1"/>
</dbReference>
<organism evidence="5 6">
    <name type="scientific">Cytospora mali</name>
    <name type="common">Apple Valsa canker fungus</name>
    <name type="synonym">Valsa mali</name>
    <dbReference type="NCBI Taxonomy" id="578113"/>
    <lineage>
        <taxon>Eukaryota</taxon>
        <taxon>Fungi</taxon>
        <taxon>Dikarya</taxon>
        <taxon>Ascomycota</taxon>
        <taxon>Pezizomycotina</taxon>
        <taxon>Sordariomycetes</taxon>
        <taxon>Sordariomycetidae</taxon>
        <taxon>Diaporthales</taxon>
        <taxon>Cytosporaceae</taxon>
        <taxon>Cytospora</taxon>
    </lineage>
</organism>
<keyword evidence="2" id="KW-0175">Coiled coil</keyword>
<dbReference type="OrthoDB" id="446635at2759"/>
<feature type="compositionally biased region" description="Basic and acidic residues" evidence="3">
    <location>
        <begin position="157"/>
        <end position="220"/>
    </location>
</feature>
<dbReference type="PANTHER" id="PTHR47845">
    <property type="entry name" value="NUCLEAR SPECKLE SPLICING REGULATORY PROTEIN 1 HOMOLOG"/>
    <property type="match status" value="1"/>
</dbReference>
<evidence type="ECO:0000313" key="6">
    <source>
        <dbReference type="Proteomes" id="UP000078559"/>
    </source>
</evidence>
<dbReference type="EMBL" id="CM003098">
    <property type="protein sequence ID" value="KUI64783.1"/>
    <property type="molecule type" value="Genomic_DNA"/>
</dbReference>
<feature type="region of interest" description="Disordered" evidence="3">
    <location>
        <begin position="155"/>
        <end position="410"/>
    </location>
</feature>
<evidence type="ECO:0000256" key="1">
    <source>
        <dbReference type="ARBA" id="ARBA00010126"/>
    </source>
</evidence>
<dbReference type="InterPro" id="IPR018612">
    <property type="entry name" value="NSRP1_N"/>
</dbReference>
<feature type="compositionally biased region" description="Basic and acidic residues" evidence="3">
    <location>
        <begin position="356"/>
        <end position="410"/>
    </location>
</feature>
<dbReference type="PANTHER" id="PTHR47845:SF1">
    <property type="entry name" value="NUCLEAR SPECKLE SPLICING REGULATORY PROTEIN 1 HOMOLOG"/>
    <property type="match status" value="1"/>
</dbReference>
<proteinExistence type="inferred from homology"/>
<sequence length="410" mass="45835">MSKPVLSFGLNLGKKPAAAKPRPPPRKAAFGGGGDSDDEAQDAPKTEETITELDGFTTTSTPSASASTSTKLPQKRGKLPPEPPKLKSKVDPSRQFGDLSSALTSKKYADQAEALDPSVYDYDSAYDAIKAAEKHREAEVKNDTSQRKARYMADVAKAAEQRERDRSVAEMKKIQREREAEGDEFADKEKFVTEAYKKKQEEDRIAEEEEKKREQEEAKKNKFGGMTGFHKELLEREDQRRLELENLAAEAAKAGGLPKFEDEEEEKTETDKARELNQKGGAIAINEEGDVVDKRQLLSGGLNLGAKKKKEEPKDQNRASSDSRPHDQSKGHFASGGKQARRERQTRMLEAQLEQALKRSRDEAEEERQKIEQEAKSRKTGADISSAKERYLARKRAAEEAKKNGQQEEP</sequence>
<dbReference type="InterPro" id="IPR053246">
    <property type="entry name" value="NS_splicing_regulatory_protein"/>
</dbReference>
<evidence type="ECO:0000259" key="4">
    <source>
        <dbReference type="Pfam" id="PF09745"/>
    </source>
</evidence>
<feature type="compositionally biased region" description="Basic and acidic residues" evidence="3">
    <location>
        <begin position="229"/>
        <end position="244"/>
    </location>
</feature>
<accession>A0A194VLF0</accession>
<dbReference type="AlphaFoldDB" id="A0A194VLF0"/>